<protein>
    <submittedName>
        <fullName evidence="4">Uncharacterized protein</fullName>
    </submittedName>
</protein>
<comment type="caution">
    <text evidence="4">The sequence shown here is derived from an EMBL/GenBank/DDBJ whole genome shotgun (WGS) entry which is preliminary data.</text>
</comment>
<keyword evidence="1" id="KW-0175">Coiled coil</keyword>
<dbReference type="AlphaFoldDB" id="A0A0L6U408"/>
<dbReference type="OrthoDB" id="1778264at2"/>
<evidence type="ECO:0000256" key="3">
    <source>
        <dbReference type="SAM" id="Phobius"/>
    </source>
</evidence>
<name>A0A0L6U408_9FIRM</name>
<evidence type="ECO:0000256" key="2">
    <source>
        <dbReference type="SAM" id="MobiDB-lite"/>
    </source>
</evidence>
<sequence>MASTSQRRRRNQPKKKQMTATSYLVIISIITFGVMAGLLFQHSSINEKNNEIRSLQKTLDEAIQVNDSKEGQLVTNMNLQAIEALARGYGMKEPVQEQYRRESTVKSSEPSSTTETPKFNGWLENLF</sequence>
<evidence type="ECO:0000313" key="4">
    <source>
        <dbReference type="EMBL" id="KNZ43259.1"/>
    </source>
</evidence>
<evidence type="ECO:0000313" key="5">
    <source>
        <dbReference type="Proteomes" id="UP000036873"/>
    </source>
</evidence>
<feature type="compositionally biased region" description="Low complexity" evidence="2">
    <location>
        <begin position="105"/>
        <end position="117"/>
    </location>
</feature>
<keyword evidence="3" id="KW-1133">Transmembrane helix</keyword>
<feature type="region of interest" description="Disordered" evidence="2">
    <location>
        <begin position="95"/>
        <end position="117"/>
    </location>
</feature>
<dbReference type="RefSeq" id="WP_050738708.1">
    <property type="nucleotide sequence ID" value="NZ_LGYO01000006.1"/>
</dbReference>
<keyword evidence="5" id="KW-1185">Reference proteome</keyword>
<reference evidence="5" key="1">
    <citation type="submission" date="2015-07" db="EMBL/GenBank/DDBJ databases">
        <title>Draft genome sequence of Acetobacterium bakii DSM 8293, a potential psychrophilic chemical producer through syngas fermentation.</title>
        <authorList>
            <person name="Song Y."/>
            <person name="Hwang S."/>
            <person name="Cho B.-K."/>
        </authorList>
    </citation>
    <scope>NUCLEOTIDE SEQUENCE [LARGE SCALE GENOMIC DNA]</scope>
    <source>
        <strain evidence="5">DSM 8239</strain>
    </source>
</reference>
<keyword evidence="3" id="KW-0472">Membrane</keyword>
<organism evidence="4 5">
    <name type="scientific">Acetobacterium bakii</name>
    <dbReference type="NCBI Taxonomy" id="52689"/>
    <lineage>
        <taxon>Bacteria</taxon>
        <taxon>Bacillati</taxon>
        <taxon>Bacillota</taxon>
        <taxon>Clostridia</taxon>
        <taxon>Eubacteriales</taxon>
        <taxon>Eubacteriaceae</taxon>
        <taxon>Acetobacterium</taxon>
    </lineage>
</organism>
<gene>
    <name evidence="4" type="ORF">AKG39_02120</name>
</gene>
<feature type="transmembrane region" description="Helical" evidence="3">
    <location>
        <begin position="21"/>
        <end position="40"/>
    </location>
</feature>
<feature type="compositionally biased region" description="Basic and acidic residues" evidence="2">
    <location>
        <begin position="95"/>
        <end position="104"/>
    </location>
</feature>
<feature type="coiled-coil region" evidence="1">
    <location>
        <begin position="45"/>
        <end position="72"/>
    </location>
</feature>
<dbReference type="EMBL" id="LGYO01000006">
    <property type="protein sequence ID" value="KNZ43259.1"/>
    <property type="molecule type" value="Genomic_DNA"/>
</dbReference>
<dbReference type="STRING" id="52689.AKG39_02120"/>
<dbReference type="Proteomes" id="UP000036873">
    <property type="component" value="Unassembled WGS sequence"/>
</dbReference>
<accession>A0A0L6U408</accession>
<proteinExistence type="predicted"/>
<keyword evidence="3" id="KW-0812">Transmembrane</keyword>
<evidence type="ECO:0000256" key="1">
    <source>
        <dbReference type="SAM" id="Coils"/>
    </source>
</evidence>